<evidence type="ECO:0000256" key="7">
    <source>
        <dbReference type="PROSITE-ProRule" id="PRU01360"/>
    </source>
</evidence>
<dbReference type="Proteomes" id="UP000199045">
    <property type="component" value="Unassembled WGS sequence"/>
</dbReference>
<keyword evidence="2 7" id="KW-0813">Transport</keyword>
<dbReference type="Gene3D" id="2.40.170.20">
    <property type="entry name" value="TonB-dependent receptor, beta-barrel domain"/>
    <property type="match status" value="1"/>
</dbReference>
<dbReference type="InterPro" id="IPR018247">
    <property type="entry name" value="EF_Hand_1_Ca_BS"/>
</dbReference>
<feature type="domain" description="TonB-dependent receptor plug" evidence="8">
    <location>
        <begin position="146"/>
        <end position="252"/>
    </location>
</feature>
<dbReference type="InterPro" id="IPR039426">
    <property type="entry name" value="TonB-dep_rcpt-like"/>
</dbReference>
<keyword evidence="5 7" id="KW-0472">Membrane</keyword>
<dbReference type="InterPro" id="IPR008969">
    <property type="entry name" value="CarboxyPept-like_regulatory"/>
</dbReference>
<evidence type="ECO:0000259" key="8">
    <source>
        <dbReference type="Pfam" id="PF07715"/>
    </source>
</evidence>
<name>A0A1G7LVT6_CHIFI</name>
<evidence type="ECO:0000256" key="4">
    <source>
        <dbReference type="ARBA" id="ARBA00022692"/>
    </source>
</evidence>
<dbReference type="InterPro" id="IPR012910">
    <property type="entry name" value="Plug_dom"/>
</dbReference>
<dbReference type="InterPro" id="IPR023997">
    <property type="entry name" value="TonB-dep_OMP_SusC/RagA_CS"/>
</dbReference>
<evidence type="ECO:0000313" key="9">
    <source>
        <dbReference type="EMBL" id="SDF53553.1"/>
    </source>
</evidence>
<dbReference type="SUPFAM" id="SSF56935">
    <property type="entry name" value="Porins"/>
    <property type="match status" value="1"/>
</dbReference>
<dbReference type="NCBIfam" id="TIGR04056">
    <property type="entry name" value="OMP_RagA_SusC"/>
    <property type="match status" value="1"/>
</dbReference>
<dbReference type="InterPro" id="IPR023996">
    <property type="entry name" value="TonB-dep_OMP_SusC/RagA"/>
</dbReference>
<dbReference type="RefSeq" id="WP_089830382.1">
    <property type="nucleotide sequence ID" value="NZ_FNBN01000002.1"/>
</dbReference>
<keyword evidence="4 7" id="KW-0812">Transmembrane</keyword>
<dbReference type="Gene3D" id="2.60.40.1120">
    <property type="entry name" value="Carboxypeptidase-like, regulatory domain"/>
    <property type="match status" value="1"/>
</dbReference>
<dbReference type="AlphaFoldDB" id="A0A1G7LVT6"/>
<dbReference type="PROSITE" id="PS00018">
    <property type="entry name" value="EF_HAND_1"/>
    <property type="match status" value="1"/>
</dbReference>
<gene>
    <name evidence="9" type="ORF">SAMN04488121_102204</name>
</gene>
<dbReference type="Pfam" id="PF07715">
    <property type="entry name" value="Plug"/>
    <property type="match status" value="1"/>
</dbReference>
<dbReference type="PROSITE" id="PS52016">
    <property type="entry name" value="TONB_DEPENDENT_REC_3"/>
    <property type="match status" value="1"/>
</dbReference>
<organism evidence="9 10">
    <name type="scientific">Chitinophaga filiformis</name>
    <name type="common">Myxococcus filiformis</name>
    <name type="synonym">Flexibacter filiformis</name>
    <dbReference type="NCBI Taxonomy" id="104663"/>
    <lineage>
        <taxon>Bacteria</taxon>
        <taxon>Pseudomonadati</taxon>
        <taxon>Bacteroidota</taxon>
        <taxon>Chitinophagia</taxon>
        <taxon>Chitinophagales</taxon>
        <taxon>Chitinophagaceae</taxon>
        <taxon>Chitinophaga</taxon>
    </lineage>
</organism>
<dbReference type="OrthoDB" id="899266at2"/>
<keyword evidence="3 7" id="KW-1134">Transmembrane beta strand</keyword>
<comment type="subcellular location">
    <subcellularLocation>
        <location evidence="1 7">Cell outer membrane</location>
        <topology evidence="1 7">Multi-pass membrane protein</topology>
    </subcellularLocation>
</comment>
<evidence type="ECO:0000256" key="6">
    <source>
        <dbReference type="ARBA" id="ARBA00023237"/>
    </source>
</evidence>
<comment type="similarity">
    <text evidence="7">Belongs to the TonB-dependent receptor family.</text>
</comment>
<evidence type="ECO:0000313" key="10">
    <source>
        <dbReference type="Proteomes" id="UP000199045"/>
    </source>
</evidence>
<dbReference type="NCBIfam" id="TIGR04057">
    <property type="entry name" value="SusC_RagA_signa"/>
    <property type="match status" value="1"/>
</dbReference>
<evidence type="ECO:0000256" key="1">
    <source>
        <dbReference type="ARBA" id="ARBA00004571"/>
    </source>
</evidence>
<evidence type="ECO:0000256" key="5">
    <source>
        <dbReference type="ARBA" id="ARBA00023136"/>
    </source>
</evidence>
<dbReference type="Gene3D" id="2.170.130.10">
    <property type="entry name" value="TonB-dependent receptor, plug domain"/>
    <property type="match status" value="1"/>
</dbReference>
<accession>A0A1G7LVT6</accession>
<dbReference type="GO" id="GO:0009279">
    <property type="term" value="C:cell outer membrane"/>
    <property type="evidence" value="ECO:0007669"/>
    <property type="project" value="UniProtKB-SubCell"/>
</dbReference>
<evidence type="ECO:0000256" key="3">
    <source>
        <dbReference type="ARBA" id="ARBA00022452"/>
    </source>
</evidence>
<dbReference type="SUPFAM" id="SSF49464">
    <property type="entry name" value="Carboxypeptidase regulatory domain-like"/>
    <property type="match status" value="1"/>
</dbReference>
<dbReference type="EMBL" id="FNBN01000002">
    <property type="protein sequence ID" value="SDF53553.1"/>
    <property type="molecule type" value="Genomic_DNA"/>
</dbReference>
<dbReference type="STRING" id="104663.SAMN04488121_102204"/>
<proteinExistence type="inferred from homology"/>
<dbReference type="Pfam" id="PF13715">
    <property type="entry name" value="CarbopepD_reg_2"/>
    <property type="match status" value="1"/>
</dbReference>
<sequence length="1050" mass="117175">MTNHLLPMGLGVRWLHARSILPVLLLSAGSFTKAAATNLRAPAAIYFQDTTQYRIINGRVTDVNKQPLPGVSVSLQGTSSGTVTNEAGTYSLRVTKSKGTLVFSSMGFQKKEIPFSGQAKFDITLESDQKALGEVVVVGYGTQKKVNLVGSVSVVKMDEKITSRALPNTSSALSGLVPGLSVTQSSGMAGNNAASLIIRGLGTVNNASPLVVVDGMPDVDINRINMNDIETISVLKDATSASVYGSRAANGVILITTKSGKGQRKTTISFTGGYAVEVPTRSYEFMADYARALTLHQRAAAVNTKRDDYYFKDGTIDQWMAMGMVDPLRFPNTDWWNVIMRDGQLQNYNLSASGGTENSNFFMSAGIMNEKGLQINNDYKRYNVRFNYDNKLRKNINAGLRFNGNWSKYTYALADGYTDDDATNTAGFDLQYAIAGITPYDPLTGYYGGVMAYNEDPQAYNPYTVYQNMLNRQNRQEANAMAYVDWEPIKGLTGRVDYTLNYYNQFRWNASIPNRSFNFQTGNFGSRVYVGDNAGVGNYTNTGYKTMLNGRLTYQHSFGSNHDISLLGVYSEEFWYDRYQGTSRNDRLYPTLHEVDAALTDIQSTGGNSSTEGLRSYIGRVNYTAFGKYLFEANFRYDGSSRFLPGHQYGFFPSAAVGWRFTEEGFINAFTHRFLSNGKLRVSYGGLGNNSGVGRYEQQGTLAASNYMIDGTITKGFVNQKMVNTDLSWESTKVLNLGLDLGFFDNHLTMELDYYNRLTTGMNRPSEMSILLTGAYTAPRKNIGNLRNQGVELNLTWSDKAGAFNYGFNFNASYNTTTLEKWNEFLSRGWVFLDMPYHFLYTYEDVGIAQTWQDVYSHTPQGASPGDLIRKDLNGDGRIDGNDMKAYPNVQRDRPTTMAALSPIVSWKGIQLSCLITGATGRKDFWINNYNNINFGLQRYASSWNHWNNPWSVENRNGEWPRLGGSNNRVETSFWLDDLSYIRLKNIMLSYSLPKKLLERIGLANFRIYGATENIATITSFRGLDPELTGNRSNAYPLNRSYSMGLNISL</sequence>
<evidence type="ECO:0000256" key="2">
    <source>
        <dbReference type="ARBA" id="ARBA00022448"/>
    </source>
</evidence>
<dbReference type="InterPro" id="IPR036942">
    <property type="entry name" value="Beta-barrel_TonB_sf"/>
</dbReference>
<protein>
    <submittedName>
        <fullName evidence="9">TonB-linked outer membrane protein, SusC/RagA family</fullName>
    </submittedName>
</protein>
<keyword evidence="6 7" id="KW-0998">Cell outer membrane</keyword>
<dbReference type="InterPro" id="IPR037066">
    <property type="entry name" value="Plug_dom_sf"/>
</dbReference>
<reference evidence="9 10" key="1">
    <citation type="submission" date="2016-10" db="EMBL/GenBank/DDBJ databases">
        <authorList>
            <person name="de Groot N.N."/>
        </authorList>
    </citation>
    <scope>NUCLEOTIDE SEQUENCE [LARGE SCALE GENOMIC DNA]</scope>
    <source>
        <strain evidence="9 10">DSM 527</strain>
    </source>
</reference>